<dbReference type="OrthoDB" id="2830399at2"/>
<feature type="domain" description="N-acetyltransferase" evidence="1">
    <location>
        <begin position="53"/>
        <end position="205"/>
    </location>
</feature>
<accession>A0A3M8DD33</accession>
<dbReference type="InterPro" id="IPR016181">
    <property type="entry name" value="Acyl_CoA_acyltransferase"/>
</dbReference>
<dbReference type="CDD" id="cd04301">
    <property type="entry name" value="NAT_SF"/>
    <property type="match status" value="1"/>
</dbReference>
<dbReference type="InterPro" id="IPR000182">
    <property type="entry name" value="GNAT_dom"/>
</dbReference>
<dbReference type="Proteomes" id="UP000271031">
    <property type="component" value="Unassembled WGS sequence"/>
</dbReference>
<dbReference type="EMBL" id="RHHQ01000013">
    <property type="protein sequence ID" value="RNB85936.1"/>
    <property type="molecule type" value="Genomic_DNA"/>
</dbReference>
<keyword evidence="3" id="KW-1185">Reference proteome</keyword>
<dbReference type="Gene3D" id="3.40.630.30">
    <property type="match status" value="1"/>
</dbReference>
<reference evidence="2 3" key="1">
    <citation type="submission" date="2018-10" db="EMBL/GenBank/DDBJ databases">
        <title>Phylogenomics of Brevibacillus.</title>
        <authorList>
            <person name="Dunlap C."/>
        </authorList>
    </citation>
    <scope>NUCLEOTIDE SEQUENCE [LARGE SCALE GENOMIC DNA]</scope>
    <source>
        <strain evidence="2 3">JCM 15716</strain>
    </source>
</reference>
<proteinExistence type="predicted"/>
<evidence type="ECO:0000259" key="1">
    <source>
        <dbReference type="PROSITE" id="PS51186"/>
    </source>
</evidence>
<comment type="caution">
    <text evidence="2">The sequence shown here is derived from an EMBL/GenBank/DDBJ whole genome shotgun (WGS) entry which is preliminary data.</text>
</comment>
<organism evidence="2 3">
    <name type="scientific">Brevibacillus fluminis</name>
    <dbReference type="NCBI Taxonomy" id="511487"/>
    <lineage>
        <taxon>Bacteria</taxon>
        <taxon>Bacillati</taxon>
        <taxon>Bacillota</taxon>
        <taxon>Bacilli</taxon>
        <taxon>Bacillales</taxon>
        <taxon>Paenibacillaceae</taxon>
        <taxon>Brevibacillus</taxon>
    </lineage>
</organism>
<gene>
    <name evidence="2" type="ORF">EDM56_18235</name>
</gene>
<evidence type="ECO:0000313" key="3">
    <source>
        <dbReference type="Proteomes" id="UP000271031"/>
    </source>
</evidence>
<keyword evidence="2" id="KW-0808">Transferase</keyword>
<evidence type="ECO:0000313" key="2">
    <source>
        <dbReference type="EMBL" id="RNB85936.1"/>
    </source>
</evidence>
<dbReference type="SUPFAM" id="SSF55729">
    <property type="entry name" value="Acyl-CoA N-acyltransferases (Nat)"/>
    <property type="match status" value="1"/>
</dbReference>
<dbReference type="PROSITE" id="PS51186">
    <property type="entry name" value="GNAT"/>
    <property type="match status" value="1"/>
</dbReference>
<name>A0A3M8DD33_9BACL</name>
<dbReference type="Pfam" id="PF00583">
    <property type="entry name" value="Acetyltransf_1"/>
    <property type="match status" value="1"/>
</dbReference>
<dbReference type="GO" id="GO:0016747">
    <property type="term" value="F:acyltransferase activity, transferring groups other than amino-acyl groups"/>
    <property type="evidence" value="ECO:0007669"/>
    <property type="project" value="InterPro"/>
</dbReference>
<dbReference type="AlphaFoldDB" id="A0A3M8DD33"/>
<sequence length="234" mass="26937">MFPCWLEKQRLPYKMNQTSLFPGRFFTDASSVKGAPSVKGASGASGGFDMNMLTSDKWDEALWQQAEPIYYEAFPAHGRKKRELIERMFARNMCNLHVLMDGDEAVGMALTGKTQNEDASALLIDYFAVKAARRGERIGQRFMAMLKEWAQTLPHMDGIIVEVEAEESEMNRSRIRFWESCGFTLTDYIHTYIWVPETYKAMYVELSPESRLPKDGQHLFSFITAFHKKAYARK</sequence>
<protein>
    <submittedName>
        <fullName evidence="2">GNAT family N-acetyltransferase</fullName>
    </submittedName>
</protein>